<dbReference type="GO" id="GO:0016757">
    <property type="term" value="F:glycosyltransferase activity"/>
    <property type="evidence" value="ECO:0007669"/>
    <property type="project" value="InterPro"/>
</dbReference>
<name>A0A923EB07_CLOTT</name>
<evidence type="ECO:0000259" key="2">
    <source>
        <dbReference type="Pfam" id="PF00534"/>
    </source>
</evidence>
<dbReference type="SUPFAM" id="SSF53756">
    <property type="entry name" value="UDP-Glycosyltransferase/glycogen phosphorylase"/>
    <property type="match status" value="1"/>
</dbReference>
<protein>
    <submittedName>
        <fullName evidence="3">Glycosyltransferase family 4 protein</fullName>
    </submittedName>
</protein>
<dbReference type="EMBL" id="JAAZWO010000004">
    <property type="protein sequence ID" value="MBC2397115.1"/>
    <property type="molecule type" value="Genomic_DNA"/>
</dbReference>
<sequence>MKVLYVGHVFGNVFRGGAEIQMEKTANAINNLSNEITIDIFNNSYELNEILQYDIIHFFKSNEYYLELAKFLKNMNKKIVLSSIYLPNSMEKFNKLKIKAAFKISRYLPQQLSIQKRIIKLWELSDKIYPNTNDELYFISSIVKNINKFKKIPNATENMSDFLDLNTIEETLRKYNIFKLNKSYILNVGRIEPRKNQLSIIKIAKKNNWPLVIIGSIGDKEYYDACLKEIKERDNIIILNGIKSRNELANIYYSAKVFCMPSTMETPGLAALEACSIGTDCVVTSLGGTKEYFKGYVSYVNPFDLMEIQNTVAIKMGKDWTKNNSMKKFITSNYSYKNIGKQYISEYIKFNNNEN</sequence>
<dbReference type="PANTHER" id="PTHR46401">
    <property type="entry name" value="GLYCOSYLTRANSFERASE WBBK-RELATED"/>
    <property type="match status" value="1"/>
</dbReference>
<dbReference type="PANTHER" id="PTHR46401:SF2">
    <property type="entry name" value="GLYCOSYLTRANSFERASE WBBK-RELATED"/>
    <property type="match status" value="1"/>
</dbReference>
<dbReference type="Pfam" id="PF00534">
    <property type="entry name" value="Glycos_transf_1"/>
    <property type="match status" value="1"/>
</dbReference>
<dbReference type="Proteomes" id="UP000563151">
    <property type="component" value="Unassembled WGS sequence"/>
</dbReference>
<accession>A0A923EB07</accession>
<dbReference type="Gene3D" id="3.40.50.2000">
    <property type="entry name" value="Glycogen Phosphorylase B"/>
    <property type="match status" value="2"/>
</dbReference>
<keyword evidence="4" id="KW-1185">Reference proteome</keyword>
<comment type="caution">
    <text evidence="3">The sequence shown here is derived from an EMBL/GenBank/DDBJ whole genome shotgun (WGS) entry which is preliminary data.</text>
</comment>
<evidence type="ECO:0000313" key="3">
    <source>
        <dbReference type="EMBL" id="MBC2397115.1"/>
    </source>
</evidence>
<gene>
    <name evidence="3" type="ORF">HGG79_04865</name>
</gene>
<reference evidence="3 4" key="1">
    <citation type="submission" date="2020-04" db="EMBL/GenBank/DDBJ databases">
        <title>Genomic insights into acetone-butanol-ethanol (ABE) fermentation by sequencing solventogenic clostridia strains.</title>
        <authorList>
            <person name="Brown S."/>
        </authorList>
    </citation>
    <scope>NUCLEOTIDE SEQUENCE [LARGE SCALE GENOMIC DNA]</scope>
    <source>
        <strain evidence="3 4">DJ011</strain>
    </source>
</reference>
<proteinExistence type="predicted"/>
<evidence type="ECO:0000256" key="1">
    <source>
        <dbReference type="ARBA" id="ARBA00022679"/>
    </source>
</evidence>
<feature type="domain" description="Glycosyl transferase family 1" evidence="2">
    <location>
        <begin position="170"/>
        <end position="297"/>
    </location>
</feature>
<dbReference type="InterPro" id="IPR001296">
    <property type="entry name" value="Glyco_trans_1"/>
</dbReference>
<dbReference type="AlphaFoldDB" id="A0A923EB07"/>
<dbReference type="RefSeq" id="WP_173680475.1">
    <property type="nucleotide sequence ID" value="NZ_JAAZWO010000004.1"/>
</dbReference>
<organism evidence="3 4">
    <name type="scientific">Clostridium tetanomorphum</name>
    <dbReference type="NCBI Taxonomy" id="1553"/>
    <lineage>
        <taxon>Bacteria</taxon>
        <taxon>Bacillati</taxon>
        <taxon>Bacillota</taxon>
        <taxon>Clostridia</taxon>
        <taxon>Eubacteriales</taxon>
        <taxon>Clostridiaceae</taxon>
        <taxon>Clostridium</taxon>
    </lineage>
</organism>
<evidence type="ECO:0000313" key="4">
    <source>
        <dbReference type="Proteomes" id="UP000563151"/>
    </source>
</evidence>
<keyword evidence="1" id="KW-0808">Transferase</keyword>
<dbReference type="CDD" id="cd03801">
    <property type="entry name" value="GT4_PimA-like"/>
    <property type="match status" value="1"/>
</dbReference>